<keyword evidence="8" id="KW-1208">Phospholipid metabolism</keyword>
<keyword evidence="3" id="KW-0808">Transferase</keyword>
<dbReference type="Proteomes" id="UP000308978">
    <property type="component" value="Unassembled WGS sequence"/>
</dbReference>
<feature type="domain" description="DAGKc" evidence="9">
    <location>
        <begin position="7"/>
        <end position="142"/>
    </location>
</feature>
<dbReference type="Gene3D" id="2.60.200.40">
    <property type="match status" value="1"/>
</dbReference>
<organism evidence="10 11">
    <name type="scientific">Adlercreutzia caecimuris</name>
    <dbReference type="NCBI Taxonomy" id="671266"/>
    <lineage>
        <taxon>Bacteria</taxon>
        <taxon>Bacillati</taxon>
        <taxon>Actinomycetota</taxon>
        <taxon>Coriobacteriia</taxon>
        <taxon>Eggerthellales</taxon>
        <taxon>Eggerthellaceae</taxon>
        <taxon>Adlercreutzia</taxon>
    </lineage>
</organism>
<evidence type="ECO:0000256" key="3">
    <source>
        <dbReference type="ARBA" id="ARBA00022679"/>
    </source>
</evidence>
<comment type="caution">
    <text evidence="10">The sequence shown here is derived from an EMBL/GenBank/DDBJ whole genome shotgun (WGS) entry which is preliminary data.</text>
</comment>
<evidence type="ECO:0000259" key="9">
    <source>
        <dbReference type="PROSITE" id="PS50146"/>
    </source>
</evidence>
<dbReference type="AlphaFoldDB" id="A0A4S4G2F9"/>
<evidence type="ECO:0000256" key="4">
    <source>
        <dbReference type="ARBA" id="ARBA00022741"/>
    </source>
</evidence>
<dbReference type="PANTHER" id="PTHR12358:SF106">
    <property type="entry name" value="LIPID KINASE YEGS"/>
    <property type="match status" value="1"/>
</dbReference>
<sequence length="327" mass="34339">MAALSPRLSGPIALIANPAAQNGRGAWTAVEAASRLSARVGDQGFYLLLTERPGHATELAAELPPETAAVIALGGDGLVNEVACGLMKRGRADRPPLAVIPAGSGNDYAATLGMAASLPRAIDQILEFRTGPADIGQVNDRYFVETLSFGLDAAIALDTVERRVRTGGAGTRLYLEAAIDQLFHHLSTYRFRAAIQREAPKPAPRESGADGASGPSVVEGEAYLFAVQIGPTYGGHFRIAPQAVIDDGLLDLCWATPRLGPWKALAVLLAAKGGHHTGNSHIHLAQAPALVLDFSDEPPAQVDGEKIEGTHFEISCIPDALTVIRGR</sequence>
<evidence type="ECO:0000313" key="10">
    <source>
        <dbReference type="EMBL" id="THG36675.1"/>
    </source>
</evidence>
<evidence type="ECO:0000256" key="2">
    <source>
        <dbReference type="ARBA" id="ARBA00005983"/>
    </source>
</evidence>
<keyword evidence="6" id="KW-0067">ATP-binding</keyword>
<comment type="cofactor">
    <cofactor evidence="1">
        <name>Mg(2+)</name>
        <dbReference type="ChEBI" id="CHEBI:18420"/>
    </cofactor>
</comment>
<dbReference type="GO" id="GO:0005524">
    <property type="term" value="F:ATP binding"/>
    <property type="evidence" value="ECO:0007669"/>
    <property type="project" value="UniProtKB-KW"/>
</dbReference>
<dbReference type="Pfam" id="PF19279">
    <property type="entry name" value="YegS_C"/>
    <property type="match status" value="1"/>
</dbReference>
<keyword evidence="7" id="KW-0594">Phospholipid biosynthesis</keyword>
<comment type="similarity">
    <text evidence="2">Belongs to the diacylglycerol/lipid kinase family.</text>
</comment>
<proteinExistence type="inferred from homology"/>
<dbReference type="InterPro" id="IPR017438">
    <property type="entry name" value="ATP-NAD_kinase_N"/>
</dbReference>
<dbReference type="SUPFAM" id="SSF111331">
    <property type="entry name" value="NAD kinase/diacylglycerol kinase-like"/>
    <property type="match status" value="1"/>
</dbReference>
<protein>
    <submittedName>
        <fullName evidence="10">Diacylglycerol kinase family lipid kinase</fullName>
    </submittedName>
</protein>
<evidence type="ECO:0000256" key="6">
    <source>
        <dbReference type="ARBA" id="ARBA00022840"/>
    </source>
</evidence>
<dbReference type="GO" id="GO:0005886">
    <property type="term" value="C:plasma membrane"/>
    <property type="evidence" value="ECO:0007669"/>
    <property type="project" value="TreeGrafter"/>
</dbReference>
<keyword evidence="7" id="KW-0443">Lipid metabolism</keyword>
<evidence type="ECO:0000256" key="8">
    <source>
        <dbReference type="ARBA" id="ARBA00023264"/>
    </source>
</evidence>
<accession>A0A4S4G2F9</accession>
<dbReference type="InterPro" id="IPR016064">
    <property type="entry name" value="NAD/diacylglycerol_kinase_sf"/>
</dbReference>
<gene>
    <name evidence="10" type="ORF">E5986_08725</name>
</gene>
<dbReference type="PROSITE" id="PS50146">
    <property type="entry name" value="DAGK"/>
    <property type="match status" value="1"/>
</dbReference>
<evidence type="ECO:0000256" key="1">
    <source>
        <dbReference type="ARBA" id="ARBA00001946"/>
    </source>
</evidence>
<evidence type="ECO:0000256" key="7">
    <source>
        <dbReference type="ARBA" id="ARBA00023209"/>
    </source>
</evidence>
<dbReference type="SMART" id="SM00046">
    <property type="entry name" value="DAGKc"/>
    <property type="match status" value="1"/>
</dbReference>
<keyword evidence="7" id="KW-0444">Lipid biosynthesis</keyword>
<reference evidence="10 11" key="1">
    <citation type="submission" date="2019-04" db="EMBL/GenBank/DDBJ databases">
        <title>Microbes associate with the intestines of laboratory mice.</title>
        <authorList>
            <person name="Navarre W."/>
            <person name="Wong E."/>
            <person name="Huang K.C."/>
            <person name="Tropini C."/>
            <person name="Ng K."/>
            <person name="Yu B."/>
        </authorList>
    </citation>
    <scope>NUCLEOTIDE SEQUENCE [LARGE SCALE GENOMIC DNA]</scope>
    <source>
        <strain evidence="10 11">NM80_B27</strain>
    </source>
</reference>
<dbReference type="GO" id="GO:0016301">
    <property type="term" value="F:kinase activity"/>
    <property type="evidence" value="ECO:0007669"/>
    <property type="project" value="UniProtKB-KW"/>
</dbReference>
<dbReference type="InterPro" id="IPR050187">
    <property type="entry name" value="Lipid_Phosphate_FormReg"/>
</dbReference>
<dbReference type="Pfam" id="PF00781">
    <property type="entry name" value="DAGK_cat"/>
    <property type="match status" value="1"/>
</dbReference>
<evidence type="ECO:0000256" key="5">
    <source>
        <dbReference type="ARBA" id="ARBA00022777"/>
    </source>
</evidence>
<name>A0A4S4G2F9_9ACTN</name>
<keyword evidence="4" id="KW-0547">Nucleotide-binding</keyword>
<dbReference type="InterPro" id="IPR045540">
    <property type="entry name" value="YegS/DAGK_C"/>
</dbReference>
<dbReference type="RefSeq" id="WP_136435165.1">
    <property type="nucleotide sequence ID" value="NZ_SSTJ01000012.1"/>
</dbReference>
<dbReference type="Gene3D" id="3.40.50.10330">
    <property type="entry name" value="Probable inorganic polyphosphate/atp-NAD kinase, domain 1"/>
    <property type="match status" value="1"/>
</dbReference>
<keyword evidence="5 10" id="KW-0418">Kinase</keyword>
<evidence type="ECO:0000313" key="11">
    <source>
        <dbReference type="Proteomes" id="UP000308978"/>
    </source>
</evidence>
<dbReference type="PANTHER" id="PTHR12358">
    <property type="entry name" value="SPHINGOSINE KINASE"/>
    <property type="match status" value="1"/>
</dbReference>
<dbReference type="EMBL" id="SSTJ01000012">
    <property type="protein sequence ID" value="THG36675.1"/>
    <property type="molecule type" value="Genomic_DNA"/>
</dbReference>
<dbReference type="GO" id="GO:0008654">
    <property type="term" value="P:phospholipid biosynthetic process"/>
    <property type="evidence" value="ECO:0007669"/>
    <property type="project" value="UniProtKB-KW"/>
</dbReference>
<dbReference type="InterPro" id="IPR001206">
    <property type="entry name" value="Diacylglycerol_kinase_cat_dom"/>
</dbReference>